<keyword evidence="3" id="KW-0949">S-adenosyl-L-methionine</keyword>
<dbReference type="PaxDb" id="3635-A0A1U8MUS5"/>
<evidence type="ECO:0000256" key="2">
    <source>
        <dbReference type="ARBA" id="ARBA00022679"/>
    </source>
</evidence>
<evidence type="ECO:0000313" key="5">
    <source>
        <dbReference type="Proteomes" id="UP000818029"/>
    </source>
</evidence>
<protein>
    <submittedName>
        <fullName evidence="6">Bergaptol O-methyltransferase-like</fullName>
    </submittedName>
</protein>
<evidence type="ECO:0000256" key="1">
    <source>
        <dbReference type="ARBA" id="ARBA00022603"/>
    </source>
</evidence>
<dbReference type="GO" id="GO:0032259">
    <property type="term" value="P:methylation"/>
    <property type="evidence" value="ECO:0000318"/>
    <property type="project" value="GO_Central"/>
</dbReference>
<dbReference type="InterPro" id="IPR001077">
    <property type="entry name" value="COMT_C"/>
</dbReference>
<dbReference type="GO" id="GO:0008171">
    <property type="term" value="F:O-methyltransferase activity"/>
    <property type="evidence" value="ECO:0000318"/>
    <property type="project" value="GO_Central"/>
</dbReference>
<evidence type="ECO:0000259" key="4">
    <source>
        <dbReference type="Pfam" id="PF00891"/>
    </source>
</evidence>
<dbReference type="GO" id="GO:0008757">
    <property type="term" value="F:S-adenosylmethionine-dependent methyltransferase activity"/>
    <property type="evidence" value="ECO:0000318"/>
    <property type="project" value="GO_Central"/>
</dbReference>
<dbReference type="Gene3D" id="3.40.50.150">
    <property type="entry name" value="Vaccinia Virus protein VP39"/>
    <property type="match status" value="2"/>
</dbReference>
<dbReference type="InterPro" id="IPR016461">
    <property type="entry name" value="COMT-like"/>
</dbReference>
<gene>
    <name evidence="6" type="primary">LOC107940411</name>
</gene>
<keyword evidence="2" id="KW-0808">Transferase</keyword>
<proteinExistence type="predicted"/>
<dbReference type="SUPFAM" id="SSF53335">
    <property type="entry name" value="S-adenosyl-L-methionine-dependent methyltransferases"/>
    <property type="match status" value="1"/>
</dbReference>
<dbReference type="PANTHER" id="PTHR11746">
    <property type="entry name" value="O-METHYLTRANSFERASE"/>
    <property type="match status" value="1"/>
</dbReference>
<keyword evidence="1" id="KW-0489">Methyltransferase</keyword>
<dbReference type="Pfam" id="PF00891">
    <property type="entry name" value="Methyltransf_2"/>
    <property type="match status" value="1"/>
</dbReference>
<feature type="domain" description="O-methyltransferase C-terminal" evidence="4">
    <location>
        <begin position="2"/>
        <end position="53"/>
    </location>
</feature>
<sequence>MNQVLGTYNGFEGVSQVVDAGGGIGINLKLFVSKYPQLKGINFDLPQVIKDAHCAEVIFMKSILHNWGNDRCMKLLKSMSERIGGIRNSKSAKERTKQELKTLAKQAGFSSLKIIRHAYNHCVMEI</sequence>
<dbReference type="PROSITE" id="PS51683">
    <property type="entry name" value="SAM_OMT_II"/>
    <property type="match status" value="1"/>
</dbReference>
<dbReference type="STRING" id="3635.A0A1U8MUS5"/>
<reference evidence="5" key="1">
    <citation type="journal article" date="2020" name="Nat. Genet.">
        <title>Genomic diversifications of five Gossypium allopolyploid species and their impact on cotton improvement.</title>
        <authorList>
            <person name="Chen Z.J."/>
            <person name="Sreedasyam A."/>
            <person name="Ando A."/>
            <person name="Song Q."/>
            <person name="De Santiago L.M."/>
            <person name="Hulse-Kemp A.M."/>
            <person name="Ding M."/>
            <person name="Ye W."/>
            <person name="Kirkbride R.C."/>
            <person name="Jenkins J."/>
            <person name="Plott C."/>
            <person name="Lovell J."/>
            <person name="Lin Y.M."/>
            <person name="Vaughn R."/>
            <person name="Liu B."/>
            <person name="Simpson S."/>
            <person name="Scheffler B.E."/>
            <person name="Wen L."/>
            <person name="Saski C.A."/>
            <person name="Grover C.E."/>
            <person name="Hu G."/>
            <person name="Conover J.L."/>
            <person name="Carlson J.W."/>
            <person name="Shu S."/>
            <person name="Boston L.B."/>
            <person name="Williams M."/>
            <person name="Peterson D.G."/>
            <person name="McGee K."/>
            <person name="Jones D.C."/>
            <person name="Wendel J.F."/>
            <person name="Stelly D.M."/>
            <person name="Grimwood J."/>
            <person name="Schmutz J."/>
        </authorList>
    </citation>
    <scope>NUCLEOTIDE SEQUENCE [LARGE SCALE GENOMIC DNA]</scope>
    <source>
        <strain evidence="5">cv. TM-1</strain>
    </source>
</reference>
<dbReference type="KEGG" id="ghi:107940411"/>
<dbReference type="AlphaFoldDB" id="A0A1U8MUS5"/>
<dbReference type="GeneID" id="107940411"/>
<evidence type="ECO:0000256" key="3">
    <source>
        <dbReference type="ARBA" id="ARBA00022691"/>
    </source>
</evidence>
<name>A0A1U8MUS5_GOSHI</name>
<evidence type="ECO:0000313" key="6">
    <source>
        <dbReference type="RefSeq" id="XP_016729319.1"/>
    </source>
</evidence>
<accession>A0A1U8MUS5</accession>
<dbReference type="InterPro" id="IPR029063">
    <property type="entry name" value="SAM-dependent_MTases_sf"/>
</dbReference>
<keyword evidence="5" id="KW-1185">Reference proteome</keyword>
<dbReference type="Proteomes" id="UP000818029">
    <property type="component" value="Chromosome D08"/>
</dbReference>
<dbReference type="RefSeq" id="XP_016729319.1">
    <property type="nucleotide sequence ID" value="XM_016873830.1"/>
</dbReference>
<organism evidence="5 6">
    <name type="scientific">Gossypium hirsutum</name>
    <name type="common">Upland cotton</name>
    <name type="synonym">Gossypium mexicanum</name>
    <dbReference type="NCBI Taxonomy" id="3635"/>
    <lineage>
        <taxon>Eukaryota</taxon>
        <taxon>Viridiplantae</taxon>
        <taxon>Streptophyta</taxon>
        <taxon>Embryophyta</taxon>
        <taxon>Tracheophyta</taxon>
        <taxon>Spermatophyta</taxon>
        <taxon>Magnoliopsida</taxon>
        <taxon>eudicotyledons</taxon>
        <taxon>Gunneridae</taxon>
        <taxon>Pentapetalae</taxon>
        <taxon>rosids</taxon>
        <taxon>malvids</taxon>
        <taxon>Malvales</taxon>
        <taxon>Malvaceae</taxon>
        <taxon>Malvoideae</taxon>
        <taxon>Gossypium</taxon>
    </lineage>
</organism>
<reference evidence="6" key="2">
    <citation type="submission" date="2025-08" db="UniProtKB">
        <authorList>
            <consortium name="RefSeq"/>
        </authorList>
    </citation>
    <scope>IDENTIFICATION</scope>
</reference>